<dbReference type="PANTHER" id="PTHR47926:SF446">
    <property type="entry name" value="PENTACOTRIPEPTIDE-REPEAT REGION OF PRORP DOMAIN-CONTAINING PROTEIN"/>
    <property type="match status" value="1"/>
</dbReference>
<evidence type="ECO:0000256" key="1">
    <source>
        <dbReference type="ARBA" id="ARBA00006643"/>
    </source>
</evidence>
<comment type="caution">
    <text evidence="5">The sequence shown here is derived from an EMBL/GenBank/DDBJ whole genome shotgun (WGS) entry which is preliminary data.</text>
</comment>
<feature type="repeat" description="PPR" evidence="3">
    <location>
        <begin position="86"/>
        <end position="120"/>
    </location>
</feature>
<feature type="repeat" description="PPR" evidence="3">
    <location>
        <begin position="389"/>
        <end position="423"/>
    </location>
</feature>
<proteinExistence type="inferred from homology"/>
<dbReference type="SMR" id="A0A8T3B5S6"/>
<keyword evidence="6" id="KW-1185">Reference proteome</keyword>
<protein>
    <recommendedName>
        <fullName evidence="4">DYW domain-containing protein</fullName>
    </recommendedName>
</protein>
<dbReference type="AlphaFoldDB" id="A0A8T3B5S6"/>
<accession>A0A8T3B5S6</accession>
<dbReference type="Gene3D" id="1.25.40.10">
    <property type="entry name" value="Tetratricopeptide repeat domain"/>
    <property type="match status" value="4"/>
</dbReference>
<dbReference type="Proteomes" id="UP000829196">
    <property type="component" value="Unassembled WGS sequence"/>
</dbReference>
<dbReference type="Pfam" id="PF20430">
    <property type="entry name" value="Eplus_motif"/>
    <property type="match status" value="1"/>
</dbReference>
<dbReference type="GO" id="GO:0009451">
    <property type="term" value="P:RNA modification"/>
    <property type="evidence" value="ECO:0007669"/>
    <property type="project" value="InterPro"/>
</dbReference>
<dbReference type="Pfam" id="PF20431">
    <property type="entry name" value="E_motif"/>
    <property type="match status" value="1"/>
</dbReference>
<feature type="repeat" description="PPR" evidence="3">
    <location>
        <begin position="526"/>
        <end position="560"/>
    </location>
</feature>
<evidence type="ECO:0000313" key="6">
    <source>
        <dbReference type="Proteomes" id="UP000829196"/>
    </source>
</evidence>
<feature type="repeat" description="PPR" evidence="3">
    <location>
        <begin position="288"/>
        <end position="322"/>
    </location>
</feature>
<dbReference type="InterPro" id="IPR046960">
    <property type="entry name" value="PPR_At4g14850-like_plant"/>
</dbReference>
<dbReference type="OrthoDB" id="185373at2759"/>
<dbReference type="InterPro" id="IPR002885">
    <property type="entry name" value="PPR_rpt"/>
</dbReference>
<dbReference type="EMBL" id="JAGYWB010000012">
    <property type="protein sequence ID" value="KAI0501885.1"/>
    <property type="molecule type" value="Genomic_DNA"/>
</dbReference>
<keyword evidence="2" id="KW-0677">Repeat</keyword>
<dbReference type="GO" id="GO:0003723">
    <property type="term" value="F:RNA binding"/>
    <property type="evidence" value="ECO:0007669"/>
    <property type="project" value="InterPro"/>
</dbReference>
<feature type="domain" description="DYW" evidence="4">
    <location>
        <begin position="604"/>
        <end position="696"/>
    </location>
</feature>
<dbReference type="FunFam" id="1.25.40.10:FF:000450">
    <property type="entry name" value="Putative pentatricopeptide repeat-containing protein"/>
    <property type="match status" value="1"/>
</dbReference>
<feature type="repeat" description="PPR" evidence="3">
    <location>
        <begin position="257"/>
        <end position="287"/>
    </location>
</feature>
<evidence type="ECO:0000313" key="5">
    <source>
        <dbReference type="EMBL" id="KAI0501885.1"/>
    </source>
</evidence>
<dbReference type="GO" id="GO:0008270">
    <property type="term" value="F:zinc ion binding"/>
    <property type="evidence" value="ECO:0007669"/>
    <property type="project" value="InterPro"/>
</dbReference>
<sequence>MAAVAAAIATTSFPSRPVLSAAALDIKNLLFSEPFPFRDLKLIHGRFYRLSLDDDGYLLNLLLRSSFVSGHPAHALLLFSRITKPNIFHYNTAIRGLVSANLMAEAVHFHCNMRREGLSPDNFTFPFVLKACARLLDLVTGVKIHAQLLKAGFELDVFVKTSLVSMYAKCGGLDDAQKMFDEMPVTNVVSWTAMISGYISEGKLKESVDVFRKSLERGLKPDSFTLVRVLTACTQLGDVKMGEWIHELVSEKDMDRNVFVATSLVDMYTKCGRMERARHVFDGMAQKDVVSWSAMIGGYSSNGLPKEALELFFKMEAENIKPDCFTMVGVLSACAKLGALELGERVTHYMEMNEFLSNPVLGTALIDMYAKCGSMARSWVVFERMSERDLIVWNAMINGLSMTGHGKTSFGLFAQMEKMQISPDGNTFVGLLCACTHTGLVEDGRAYFNSMGQVYCLSPRIEHYGCMVDLLGRNGLLEEAYQLINEMPVEANAVVWGALLGGCRIHRKIDLAEHVLKKLIVLEPHNSGNYVLLSNIYALNGRWDESEKLRLTMKRRGIQKTPGYSWVELDGAVHEFHVGDKSHPMSEQIYLKLDELTKQLKAMGYMPKTEVVLFDIENEEKEHSLEHHSEKLAIVFALISTQPEETIRVVKNLRVCSDCHSAIKLISKIYSREIIVRDNNRFHCFIEGACSCNDYW</sequence>
<organism evidence="5 6">
    <name type="scientific">Dendrobium nobile</name>
    <name type="common">Orchid</name>
    <dbReference type="NCBI Taxonomy" id="94219"/>
    <lineage>
        <taxon>Eukaryota</taxon>
        <taxon>Viridiplantae</taxon>
        <taxon>Streptophyta</taxon>
        <taxon>Embryophyta</taxon>
        <taxon>Tracheophyta</taxon>
        <taxon>Spermatophyta</taxon>
        <taxon>Magnoliopsida</taxon>
        <taxon>Liliopsida</taxon>
        <taxon>Asparagales</taxon>
        <taxon>Orchidaceae</taxon>
        <taxon>Epidendroideae</taxon>
        <taxon>Malaxideae</taxon>
        <taxon>Dendrobiinae</taxon>
        <taxon>Dendrobium</taxon>
    </lineage>
</organism>
<comment type="similarity">
    <text evidence="1">Belongs to the PPR family. PCMP-H subfamily.</text>
</comment>
<dbReference type="Pfam" id="PF14432">
    <property type="entry name" value="DYW_deaminase"/>
    <property type="match status" value="1"/>
</dbReference>
<dbReference type="FunFam" id="1.25.40.10:FF:002148">
    <property type="entry name" value="Pentatricopeptide repeat-containing protein At2g29760, chloroplastic"/>
    <property type="match status" value="1"/>
</dbReference>
<dbReference type="InterPro" id="IPR046849">
    <property type="entry name" value="E2_motif"/>
</dbReference>
<dbReference type="PANTHER" id="PTHR47926">
    <property type="entry name" value="PENTATRICOPEPTIDE REPEAT-CONTAINING PROTEIN"/>
    <property type="match status" value="1"/>
</dbReference>
<evidence type="ECO:0000256" key="3">
    <source>
        <dbReference type="PROSITE-ProRule" id="PRU00708"/>
    </source>
</evidence>
<name>A0A8T3B5S6_DENNO</name>
<dbReference type="InterPro" id="IPR046848">
    <property type="entry name" value="E_motif"/>
</dbReference>
<evidence type="ECO:0000256" key="2">
    <source>
        <dbReference type="ARBA" id="ARBA00022737"/>
    </source>
</evidence>
<evidence type="ECO:0000259" key="4">
    <source>
        <dbReference type="Pfam" id="PF14432"/>
    </source>
</evidence>
<dbReference type="Pfam" id="PF01535">
    <property type="entry name" value="PPR"/>
    <property type="match status" value="2"/>
</dbReference>
<gene>
    <name evidence="5" type="ORF">KFK09_016830</name>
</gene>
<reference evidence="5" key="1">
    <citation type="journal article" date="2022" name="Front. Genet.">
        <title>Chromosome-Scale Assembly of the Dendrobium nobile Genome Provides Insights Into the Molecular Mechanism of the Biosynthesis of the Medicinal Active Ingredient of Dendrobium.</title>
        <authorList>
            <person name="Xu Q."/>
            <person name="Niu S.-C."/>
            <person name="Li K.-L."/>
            <person name="Zheng P.-J."/>
            <person name="Zhang X.-J."/>
            <person name="Jia Y."/>
            <person name="Liu Y."/>
            <person name="Niu Y.-X."/>
            <person name="Yu L.-H."/>
            <person name="Chen D.-F."/>
            <person name="Zhang G.-Q."/>
        </authorList>
    </citation>
    <scope>NUCLEOTIDE SEQUENCE</scope>
    <source>
        <tissue evidence="5">Leaf</tissue>
    </source>
</reference>
<dbReference type="InterPro" id="IPR032867">
    <property type="entry name" value="DYW_dom"/>
</dbReference>
<dbReference type="Pfam" id="PF13041">
    <property type="entry name" value="PPR_2"/>
    <property type="match status" value="4"/>
</dbReference>
<dbReference type="NCBIfam" id="TIGR00756">
    <property type="entry name" value="PPR"/>
    <property type="match status" value="5"/>
</dbReference>
<dbReference type="InterPro" id="IPR011990">
    <property type="entry name" value="TPR-like_helical_dom_sf"/>
</dbReference>
<feature type="repeat" description="PPR" evidence="3">
    <location>
        <begin position="187"/>
        <end position="221"/>
    </location>
</feature>
<dbReference type="FunFam" id="1.25.40.10:FF:000344">
    <property type="entry name" value="Pentatricopeptide repeat-containing protein"/>
    <property type="match status" value="1"/>
</dbReference>
<dbReference type="PROSITE" id="PS51375">
    <property type="entry name" value="PPR"/>
    <property type="match status" value="6"/>
</dbReference>